<proteinExistence type="predicted"/>
<name>A0A2I1F6U0_9GLOM</name>
<evidence type="ECO:0000313" key="2">
    <source>
        <dbReference type="Proteomes" id="UP000232688"/>
    </source>
</evidence>
<comment type="caution">
    <text evidence="1">The sequence shown here is derived from an EMBL/GenBank/DDBJ whole genome shotgun (WGS) entry which is preliminary data.</text>
</comment>
<gene>
    <name evidence="1" type="ORF">RhiirA1_482346</name>
</gene>
<reference evidence="1 2" key="1">
    <citation type="submission" date="2017-10" db="EMBL/GenBank/DDBJ databases">
        <title>Extensive intraspecific genome diversity in a model arbuscular mycorrhizal fungus.</title>
        <authorList>
            <person name="Chen E.C.H."/>
            <person name="Morin E."/>
            <person name="Baudet D."/>
            <person name="Noel J."/>
            <person name="Ndikumana S."/>
            <person name="Charron P."/>
            <person name="St-Onge C."/>
            <person name="Giorgi J."/>
            <person name="Grigoriev I.V."/>
            <person name="Roux C."/>
            <person name="Martin F.M."/>
            <person name="Corradi N."/>
        </authorList>
    </citation>
    <scope>NUCLEOTIDE SEQUENCE [LARGE SCALE GENOMIC DNA]</scope>
    <source>
        <strain evidence="1 2">A1</strain>
    </source>
</reference>
<dbReference type="Proteomes" id="UP000232688">
    <property type="component" value="Unassembled WGS sequence"/>
</dbReference>
<protein>
    <submittedName>
        <fullName evidence="1">Uncharacterized protein</fullName>
    </submittedName>
</protein>
<dbReference type="OrthoDB" id="2446487at2759"/>
<accession>A0A2I1F6U0</accession>
<dbReference type="VEuPathDB" id="FungiDB:RhiirA1_482346"/>
<reference evidence="1 2" key="2">
    <citation type="submission" date="2017-10" db="EMBL/GenBank/DDBJ databases">
        <title>Genome analyses suggest a sexual origin of heterokaryosis in a supposedly ancient asexual fungus.</title>
        <authorList>
            <person name="Corradi N."/>
            <person name="Sedzielewska K."/>
            <person name="Noel J."/>
            <person name="Charron P."/>
            <person name="Farinelli L."/>
            <person name="Marton T."/>
            <person name="Kruger M."/>
            <person name="Pelin A."/>
            <person name="Brachmann A."/>
            <person name="Corradi N."/>
        </authorList>
    </citation>
    <scope>NUCLEOTIDE SEQUENCE [LARGE SCALE GENOMIC DNA]</scope>
    <source>
        <strain evidence="1 2">A1</strain>
    </source>
</reference>
<evidence type="ECO:0000313" key="1">
    <source>
        <dbReference type="EMBL" id="PKC52060.1"/>
    </source>
</evidence>
<organism evidence="1 2">
    <name type="scientific">Rhizophagus irregularis</name>
    <dbReference type="NCBI Taxonomy" id="588596"/>
    <lineage>
        <taxon>Eukaryota</taxon>
        <taxon>Fungi</taxon>
        <taxon>Fungi incertae sedis</taxon>
        <taxon>Mucoromycota</taxon>
        <taxon>Glomeromycotina</taxon>
        <taxon>Glomeromycetes</taxon>
        <taxon>Glomerales</taxon>
        <taxon>Glomeraceae</taxon>
        <taxon>Rhizophagus</taxon>
    </lineage>
</organism>
<sequence length="77" mass="9248">MTVHWISHEWELKEILIDFSCTTNNTLNNDTFMKVLEKTCKDQNIEFTVYNNYIRYLAYIGKFKKCKTMHCSMSNLI</sequence>
<dbReference type="EMBL" id="LLXH01006461">
    <property type="protein sequence ID" value="PKC52060.1"/>
    <property type="molecule type" value="Genomic_DNA"/>
</dbReference>
<dbReference type="AlphaFoldDB" id="A0A2I1F6U0"/>